<dbReference type="Gene3D" id="3.10.20.10">
    <property type="match status" value="2"/>
</dbReference>
<dbReference type="PANTHER" id="PTHR10052">
    <property type="entry name" value="60S RIBOSOMAL PROTEIN L18A"/>
    <property type="match status" value="1"/>
</dbReference>
<dbReference type="InterPro" id="IPR023573">
    <property type="entry name" value="Ribosomal_eL20_dom"/>
</dbReference>
<evidence type="ECO:0000256" key="1">
    <source>
        <dbReference type="ARBA" id="ARBA00035220"/>
    </source>
</evidence>
<evidence type="ECO:0000256" key="3">
    <source>
        <dbReference type="ARBA" id="ARBA00046816"/>
    </source>
</evidence>
<dbReference type="Proteomes" id="UP000314985">
    <property type="component" value="Chromosome 13"/>
</dbReference>
<dbReference type="AlphaFoldDB" id="A0A4X1TC04"/>
<accession>A0A4X1TC04</accession>
<feature type="domain" description="Large ribosomal subunit protein eL20" evidence="4">
    <location>
        <begin position="77"/>
        <end position="106"/>
    </location>
</feature>
<evidence type="ECO:0000256" key="2">
    <source>
        <dbReference type="ARBA" id="ARBA00035392"/>
    </source>
</evidence>
<sequence>SSGGALPAHPPHASVPPLYHIRISPPNHVVARPCFWYFVFQLKKMKSSGEIVCYGQVFETSPLRWENLGIWLHYDSCSNTHHIYRQCRGLTRASAITQCYRDMGTRLWARGPLHPGHEDGGDHSQQLLPTSNQAVPRLQDQVPSTRVLHRQHKPRFTTKRSNIFI</sequence>
<organism evidence="5 6">
    <name type="scientific">Sus scrofa</name>
    <name type="common">Pig</name>
    <dbReference type="NCBI Taxonomy" id="9823"/>
    <lineage>
        <taxon>Eukaryota</taxon>
        <taxon>Metazoa</taxon>
        <taxon>Chordata</taxon>
        <taxon>Craniata</taxon>
        <taxon>Vertebrata</taxon>
        <taxon>Euteleostomi</taxon>
        <taxon>Mammalia</taxon>
        <taxon>Eutheria</taxon>
        <taxon>Laurasiatheria</taxon>
        <taxon>Artiodactyla</taxon>
        <taxon>Suina</taxon>
        <taxon>Suidae</taxon>
        <taxon>Sus</taxon>
    </lineage>
</organism>
<evidence type="ECO:0000313" key="5">
    <source>
        <dbReference type="Ensembl" id="ENSSSCP00070012213.1"/>
    </source>
</evidence>
<dbReference type="Pfam" id="PF01775">
    <property type="entry name" value="Ribosomal_L18A"/>
    <property type="match status" value="1"/>
</dbReference>
<evidence type="ECO:0000313" key="6">
    <source>
        <dbReference type="Proteomes" id="UP000314985"/>
    </source>
</evidence>
<reference evidence="5" key="2">
    <citation type="submission" date="2025-08" db="UniProtKB">
        <authorList>
            <consortium name="Ensembl"/>
        </authorList>
    </citation>
    <scope>IDENTIFICATION</scope>
</reference>
<dbReference type="GO" id="GO:0006412">
    <property type="term" value="P:translation"/>
    <property type="evidence" value="ECO:0007669"/>
    <property type="project" value="InterPro"/>
</dbReference>
<comment type="subunit">
    <text evidence="3">Component of the large ribosomal subunit. Binds IPO9 with high affinity.</text>
</comment>
<dbReference type="GO" id="GO:0003735">
    <property type="term" value="F:structural constituent of ribosome"/>
    <property type="evidence" value="ECO:0007669"/>
    <property type="project" value="InterPro"/>
</dbReference>
<evidence type="ECO:0000259" key="4">
    <source>
        <dbReference type="Pfam" id="PF01775"/>
    </source>
</evidence>
<name>A0A4X1TC04_PIG</name>
<reference evidence="5 6" key="1">
    <citation type="submission" date="2017-08" db="EMBL/GenBank/DDBJ databases">
        <title>USMARCv1.0.</title>
        <authorList>
            <person name="Hannum G.I."/>
            <person name="Koren S."/>
            <person name="Schroeder S.G."/>
            <person name="Chin S.C."/>
            <person name="Nonneman D.J."/>
            <person name="Becker S.A."/>
            <person name="Rosen B.D."/>
            <person name="Bickhart D.M."/>
            <person name="Putnam N.H."/>
            <person name="Green R.E."/>
            <person name="Tuggle C.K."/>
            <person name="Liu H."/>
            <person name="Rohrer G.A."/>
            <person name="Warr A."/>
            <person name="Hall R."/>
            <person name="Kim K."/>
            <person name="Hume D.A."/>
            <person name="Talbot R."/>
            <person name="Chow W."/>
            <person name="Howe K."/>
            <person name="Schwartz A.S."/>
            <person name="Watson M."/>
            <person name="Archibald A.L."/>
            <person name="Phillippy A.M."/>
            <person name="Smith T.P.L."/>
        </authorList>
    </citation>
    <scope>NUCLEOTIDE SEQUENCE [LARGE SCALE GENOMIC DNA]</scope>
</reference>
<dbReference type="InterPro" id="IPR021138">
    <property type="entry name" value="Ribosomal_eL20_eukaryotes"/>
</dbReference>
<proteinExistence type="predicted"/>
<dbReference type="Ensembl" id="ENSSSCT00070014781.1">
    <property type="protein sequence ID" value="ENSSSCP00070012213.1"/>
    <property type="gene ID" value="ENSSSCG00070007664.1"/>
</dbReference>
<dbReference type="SUPFAM" id="SSF160374">
    <property type="entry name" value="RplX-like"/>
    <property type="match status" value="1"/>
</dbReference>
<protein>
    <recommendedName>
        <fullName evidence="1">Large ribosomal subunit protein eL20</fullName>
    </recommendedName>
    <alternativeName>
        <fullName evidence="2">60S ribosomal protein L18a</fullName>
    </alternativeName>
</protein>
<dbReference type="GO" id="GO:0005840">
    <property type="term" value="C:ribosome"/>
    <property type="evidence" value="ECO:0007669"/>
    <property type="project" value="InterPro"/>
</dbReference>